<dbReference type="EC" id="4.3.2.9" evidence="1"/>
<evidence type="ECO:0000313" key="7">
    <source>
        <dbReference type="EMBL" id="KAK3393450.1"/>
    </source>
</evidence>
<dbReference type="Proteomes" id="UP001285441">
    <property type="component" value="Unassembled WGS sequence"/>
</dbReference>
<keyword evidence="2" id="KW-0456">Lyase</keyword>
<feature type="active site" description="Proton acceptor" evidence="3">
    <location>
        <position position="240"/>
    </location>
</feature>
<feature type="binding site" evidence="4">
    <location>
        <position position="334"/>
    </location>
    <ligand>
        <name>substrate</name>
    </ligand>
</feature>
<keyword evidence="6" id="KW-1133">Transmembrane helix</keyword>
<keyword evidence="8" id="KW-1185">Reference proteome</keyword>
<dbReference type="InterPro" id="IPR017939">
    <property type="entry name" value="G-Glutamylcylcotransferase"/>
</dbReference>
<proteinExistence type="predicted"/>
<feature type="region of interest" description="Disordered" evidence="5">
    <location>
        <begin position="173"/>
        <end position="210"/>
    </location>
</feature>
<feature type="compositionally biased region" description="Basic and acidic residues" evidence="5">
    <location>
        <begin position="96"/>
        <end position="108"/>
    </location>
</feature>
<reference evidence="7" key="2">
    <citation type="submission" date="2023-06" db="EMBL/GenBank/DDBJ databases">
        <authorList>
            <consortium name="Lawrence Berkeley National Laboratory"/>
            <person name="Haridas S."/>
            <person name="Hensen N."/>
            <person name="Bonometti L."/>
            <person name="Westerberg I."/>
            <person name="Brannstrom I.O."/>
            <person name="Guillou S."/>
            <person name="Cros-Aarteil S."/>
            <person name="Calhoun S."/>
            <person name="Kuo A."/>
            <person name="Mondo S."/>
            <person name="Pangilinan J."/>
            <person name="Riley R."/>
            <person name="LaButti K."/>
            <person name="Andreopoulos B."/>
            <person name="Lipzen A."/>
            <person name="Chen C."/>
            <person name="Yanf M."/>
            <person name="Daum C."/>
            <person name="Ng V."/>
            <person name="Clum A."/>
            <person name="Steindorff A."/>
            <person name="Ohm R."/>
            <person name="Martin F."/>
            <person name="Silar P."/>
            <person name="Natvig D."/>
            <person name="Lalanne C."/>
            <person name="Gautier V."/>
            <person name="Ament-velasquez S.L."/>
            <person name="Kruys A."/>
            <person name="Hutchinson M.I."/>
            <person name="Powell A.J."/>
            <person name="Barry K."/>
            <person name="Miller A.N."/>
            <person name="Grigoriev I.V."/>
            <person name="Debuchy R."/>
            <person name="Gladieux P."/>
            <person name="Thoren M.H."/>
            <person name="Johannesson H."/>
        </authorList>
    </citation>
    <scope>NUCLEOTIDE SEQUENCE</scope>
    <source>
        <strain evidence="7">CBS 232.78</strain>
    </source>
</reference>
<evidence type="ECO:0000256" key="5">
    <source>
        <dbReference type="SAM" id="MobiDB-lite"/>
    </source>
</evidence>
<dbReference type="PANTHER" id="PTHR12935">
    <property type="entry name" value="GAMMA-GLUTAMYLCYCLOTRANSFERASE"/>
    <property type="match status" value="1"/>
</dbReference>
<feature type="compositionally biased region" description="Basic and acidic residues" evidence="5">
    <location>
        <begin position="442"/>
        <end position="456"/>
    </location>
</feature>
<keyword evidence="6" id="KW-0812">Transmembrane</keyword>
<gene>
    <name evidence="7" type="ORF">B0H63DRAFT_458248</name>
</gene>
<accession>A0AAE0P5P6</accession>
<dbReference type="AlphaFoldDB" id="A0AAE0P5P6"/>
<organism evidence="7 8">
    <name type="scientific">Podospora didyma</name>
    <dbReference type="NCBI Taxonomy" id="330526"/>
    <lineage>
        <taxon>Eukaryota</taxon>
        <taxon>Fungi</taxon>
        <taxon>Dikarya</taxon>
        <taxon>Ascomycota</taxon>
        <taxon>Pezizomycotina</taxon>
        <taxon>Sordariomycetes</taxon>
        <taxon>Sordariomycetidae</taxon>
        <taxon>Sordariales</taxon>
        <taxon>Podosporaceae</taxon>
        <taxon>Podospora</taxon>
    </lineage>
</organism>
<dbReference type="PANTHER" id="PTHR12935:SF0">
    <property type="entry name" value="GAMMA-GLUTAMYLCYCLOTRANSFERASE"/>
    <property type="match status" value="1"/>
</dbReference>
<feature type="compositionally biased region" description="Pro residues" evidence="5">
    <location>
        <begin position="173"/>
        <end position="199"/>
    </location>
</feature>
<feature type="region of interest" description="Disordered" evidence="5">
    <location>
        <begin position="284"/>
        <end position="308"/>
    </location>
</feature>
<evidence type="ECO:0000256" key="4">
    <source>
        <dbReference type="PIRSR" id="PIRSR617939-2"/>
    </source>
</evidence>
<protein>
    <recommendedName>
        <fullName evidence="1">gamma-glutamylcyclotransferase</fullName>
        <ecNumber evidence="1">4.3.2.9</ecNumber>
    </recommendedName>
</protein>
<evidence type="ECO:0000256" key="3">
    <source>
        <dbReference type="PIRSR" id="PIRSR617939-1"/>
    </source>
</evidence>
<feature type="transmembrane region" description="Helical" evidence="6">
    <location>
        <begin position="400"/>
        <end position="422"/>
    </location>
</feature>
<feature type="binding site" evidence="4">
    <location>
        <begin position="116"/>
        <end position="121"/>
    </location>
    <ligand>
        <name>substrate</name>
    </ligand>
</feature>
<name>A0AAE0P5P6_9PEZI</name>
<evidence type="ECO:0000256" key="1">
    <source>
        <dbReference type="ARBA" id="ARBA00012346"/>
    </source>
</evidence>
<comment type="caution">
    <text evidence="7">The sequence shown here is derived from an EMBL/GenBank/DDBJ whole genome shotgun (WGS) entry which is preliminary data.</text>
</comment>
<evidence type="ECO:0000256" key="6">
    <source>
        <dbReference type="SAM" id="Phobius"/>
    </source>
</evidence>
<dbReference type="EMBL" id="JAULSW010000001">
    <property type="protein sequence ID" value="KAK3393450.1"/>
    <property type="molecule type" value="Genomic_DNA"/>
</dbReference>
<keyword evidence="6" id="KW-0472">Membrane</keyword>
<feature type="region of interest" description="Disordered" evidence="5">
    <location>
        <begin position="430"/>
        <end position="460"/>
    </location>
</feature>
<evidence type="ECO:0000313" key="8">
    <source>
        <dbReference type="Proteomes" id="UP001285441"/>
    </source>
</evidence>
<feature type="region of interest" description="Disordered" evidence="5">
    <location>
        <begin position="50"/>
        <end position="108"/>
    </location>
</feature>
<dbReference type="Gene3D" id="3.10.490.10">
    <property type="entry name" value="Gamma-glutamyl cyclotransferase-like"/>
    <property type="match status" value="1"/>
</dbReference>
<feature type="transmembrane region" description="Helical" evidence="6">
    <location>
        <begin position="373"/>
        <end position="394"/>
    </location>
</feature>
<evidence type="ECO:0000256" key="2">
    <source>
        <dbReference type="ARBA" id="ARBA00023239"/>
    </source>
</evidence>
<sequence>MALGNAQSVASAKPEPAATATANDSCNCALCILQHLEVLYTPASWLSLRSKPSSPLPRVATPSYPPISSIPRTSPARLALPDASPTPFPSEPVLVGHDDNDNADDTPEKKPSTILYLAYGSNLCAATFLGVRGIRPLSQVNVSAPSLCLVFDLPGIPYKEPCFANTALRKIPSPPGGGPPKLPPGVPDIPNPPPTPEWPPSHLDLDESADSTNNPVWSNGLIGVVYEVTPSDYNKIIATEGGHSSYQEIVVPCLTLPAAIGVPEKPPLPPMPFLARTLFAPRLPDVPDHDSSSSSVSDGDDDDDKHPKIPSWAKRLLLPVRRPDPDYAQPSERYLNLIRDGAKEHDLPAAYQRYLALLQPYTATTWRQRVGSVLFLLVWAPLILLFVFGSRFLVDGRGSVPRWLAGCMTVLFNLVWLSYDLVGKPLFGDGERTQEDDEQDQDEGRIRLDDKDGDRKPARRRRTLSLVGGGWINNKKHESRDEEEQITLMEALRDERL</sequence>
<dbReference type="GO" id="GO:0003839">
    <property type="term" value="F:gamma-glutamylcyclotransferase activity"/>
    <property type="evidence" value="ECO:0007669"/>
    <property type="project" value="UniProtKB-EC"/>
</dbReference>
<reference evidence="7" key="1">
    <citation type="journal article" date="2023" name="Mol. Phylogenet. Evol.">
        <title>Genome-scale phylogeny and comparative genomics of the fungal order Sordariales.</title>
        <authorList>
            <person name="Hensen N."/>
            <person name="Bonometti L."/>
            <person name="Westerberg I."/>
            <person name="Brannstrom I.O."/>
            <person name="Guillou S."/>
            <person name="Cros-Aarteil S."/>
            <person name="Calhoun S."/>
            <person name="Haridas S."/>
            <person name="Kuo A."/>
            <person name="Mondo S."/>
            <person name="Pangilinan J."/>
            <person name="Riley R."/>
            <person name="LaButti K."/>
            <person name="Andreopoulos B."/>
            <person name="Lipzen A."/>
            <person name="Chen C."/>
            <person name="Yan M."/>
            <person name="Daum C."/>
            <person name="Ng V."/>
            <person name="Clum A."/>
            <person name="Steindorff A."/>
            <person name="Ohm R.A."/>
            <person name="Martin F."/>
            <person name="Silar P."/>
            <person name="Natvig D.O."/>
            <person name="Lalanne C."/>
            <person name="Gautier V."/>
            <person name="Ament-Velasquez S.L."/>
            <person name="Kruys A."/>
            <person name="Hutchinson M.I."/>
            <person name="Powell A.J."/>
            <person name="Barry K."/>
            <person name="Miller A.N."/>
            <person name="Grigoriev I.V."/>
            <person name="Debuchy R."/>
            <person name="Gladieux P."/>
            <person name="Hiltunen Thoren M."/>
            <person name="Johannesson H."/>
        </authorList>
    </citation>
    <scope>NUCLEOTIDE SEQUENCE</scope>
    <source>
        <strain evidence="7">CBS 232.78</strain>
    </source>
</reference>